<evidence type="ECO:0000313" key="3">
    <source>
        <dbReference type="EMBL" id="KAF1749586.1"/>
    </source>
</evidence>
<evidence type="ECO:0000313" key="2">
    <source>
        <dbReference type="EMBL" id="EFP06408.1"/>
    </source>
</evidence>
<feature type="chain" id="PRO_5015089868" evidence="1">
    <location>
        <begin position="21"/>
        <end position="122"/>
    </location>
</feature>
<dbReference type="HOGENOM" id="CLU_2028857_0_0_1"/>
<dbReference type="AlphaFoldDB" id="E3MPC6"/>
<name>E3MPC6_CAERE</name>
<gene>
    <name evidence="2" type="ORF">CRE_07640</name>
    <name evidence="3" type="ORF">GCK72_026054</name>
</gene>
<protein>
    <submittedName>
        <fullName evidence="2">Uncharacterized protein</fullName>
    </submittedName>
</protein>
<keyword evidence="1" id="KW-0732">Signal</keyword>
<dbReference type="KEGG" id="crq:GCK72_026054"/>
<evidence type="ECO:0000313" key="4">
    <source>
        <dbReference type="Proteomes" id="UP000008281"/>
    </source>
</evidence>
<organism evidence="4">
    <name type="scientific">Caenorhabditis remanei</name>
    <name type="common">Caenorhabditis vulgaris</name>
    <dbReference type="NCBI Taxonomy" id="31234"/>
    <lineage>
        <taxon>Eukaryota</taxon>
        <taxon>Metazoa</taxon>
        <taxon>Ecdysozoa</taxon>
        <taxon>Nematoda</taxon>
        <taxon>Chromadorea</taxon>
        <taxon>Rhabditida</taxon>
        <taxon>Rhabditina</taxon>
        <taxon>Rhabditomorpha</taxon>
        <taxon>Rhabditoidea</taxon>
        <taxon>Rhabditidae</taxon>
        <taxon>Peloderinae</taxon>
        <taxon>Caenorhabditis</taxon>
    </lineage>
</organism>
<dbReference type="EMBL" id="DS268462">
    <property type="protein sequence ID" value="EFP06408.1"/>
    <property type="molecule type" value="Genomic_DNA"/>
</dbReference>
<dbReference type="GeneID" id="9813988"/>
<reference evidence="3 5" key="2">
    <citation type="submission" date="2019-12" db="EMBL/GenBank/DDBJ databases">
        <title>Chromosome-level assembly of the Caenorhabditis remanei genome.</title>
        <authorList>
            <person name="Teterina A.A."/>
            <person name="Willis J.H."/>
            <person name="Phillips P.C."/>
        </authorList>
    </citation>
    <scope>NUCLEOTIDE SEQUENCE [LARGE SCALE GENOMIC DNA]</scope>
    <source>
        <strain evidence="3 5">PX506</strain>
        <tissue evidence="3">Whole organism</tissue>
    </source>
</reference>
<proteinExistence type="predicted"/>
<dbReference type="Proteomes" id="UP000008281">
    <property type="component" value="Unassembled WGS sequence"/>
</dbReference>
<evidence type="ECO:0000256" key="1">
    <source>
        <dbReference type="SAM" id="SignalP"/>
    </source>
</evidence>
<evidence type="ECO:0000313" key="5">
    <source>
        <dbReference type="Proteomes" id="UP000483820"/>
    </source>
</evidence>
<dbReference type="CTD" id="9813988"/>
<dbReference type="Proteomes" id="UP000483820">
    <property type="component" value="Chromosome X"/>
</dbReference>
<accession>E3MPC6</accession>
<feature type="signal peptide" evidence="1">
    <location>
        <begin position="1"/>
        <end position="20"/>
    </location>
</feature>
<keyword evidence="4" id="KW-1185">Reference proteome</keyword>
<reference evidence="2" key="1">
    <citation type="submission" date="2007-07" db="EMBL/GenBank/DDBJ databases">
        <title>PCAP assembly of the Caenorhabditis remanei genome.</title>
        <authorList>
            <consortium name="The Caenorhabditis remanei Sequencing Consortium"/>
            <person name="Wilson R.K."/>
        </authorList>
    </citation>
    <scope>NUCLEOTIDE SEQUENCE [LARGE SCALE GENOMIC DNA]</scope>
    <source>
        <strain evidence="2">PB4641</strain>
    </source>
</reference>
<dbReference type="EMBL" id="WUAV01000006">
    <property type="protein sequence ID" value="KAF1749586.1"/>
    <property type="molecule type" value="Genomic_DNA"/>
</dbReference>
<dbReference type="RefSeq" id="XP_003102075.1">
    <property type="nucleotide sequence ID" value="XM_003102027.1"/>
</dbReference>
<sequence length="122" mass="14022">MKLLFFIVLAAILGISSVSTMDEVMDPVMEKRFWFPPSWYGGKLPRTRHVGSDINRGDELFRSELVDTIRDGTVGGYEDKASDDIIMGKRLYIERGGFRPEKRVGRFHPQKSIYAQLRLRGK</sequence>